<dbReference type="InterPro" id="IPR046357">
    <property type="entry name" value="PPIase_dom_sf"/>
</dbReference>
<dbReference type="Proteomes" id="UP001189429">
    <property type="component" value="Unassembled WGS sequence"/>
</dbReference>
<dbReference type="SUPFAM" id="SSF54534">
    <property type="entry name" value="FKBP-like"/>
    <property type="match status" value="1"/>
</dbReference>
<evidence type="ECO:0000313" key="4">
    <source>
        <dbReference type="Proteomes" id="UP001189429"/>
    </source>
</evidence>
<keyword evidence="1" id="KW-0732">Signal</keyword>
<accession>A0ABN9YIC3</accession>
<feature type="chain" id="PRO_5045941178" description="PPIase FKBP-type domain-containing protein" evidence="1">
    <location>
        <begin position="23"/>
        <end position="106"/>
    </location>
</feature>
<name>A0ABN9YIC3_9DINO</name>
<proteinExistence type="predicted"/>
<feature type="domain" description="PPIase FKBP-type" evidence="2">
    <location>
        <begin position="41"/>
        <end position="103"/>
    </location>
</feature>
<gene>
    <name evidence="3" type="ORF">PCOR1329_LOCUS84736</name>
</gene>
<evidence type="ECO:0000259" key="2">
    <source>
        <dbReference type="Pfam" id="PF00254"/>
    </source>
</evidence>
<sequence length="106" mass="11476">MGFVRASLLVLFCACTLQLASGQGKVKYSKKVLERVSCGKKEKVKRGDRVTIQMAAHANTDTDSYSSEGTAEQEFVVGRHSIGPINKGVVGMCVGESRRITVVIEQ</sequence>
<evidence type="ECO:0000256" key="1">
    <source>
        <dbReference type="SAM" id="SignalP"/>
    </source>
</evidence>
<keyword evidence="4" id="KW-1185">Reference proteome</keyword>
<organism evidence="3 4">
    <name type="scientific">Prorocentrum cordatum</name>
    <dbReference type="NCBI Taxonomy" id="2364126"/>
    <lineage>
        <taxon>Eukaryota</taxon>
        <taxon>Sar</taxon>
        <taxon>Alveolata</taxon>
        <taxon>Dinophyceae</taxon>
        <taxon>Prorocentrales</taxon>
        <taxon>Prorocentraceae</taxon>
        <taxon>Prorocentrum</taxon>
    </lineage>
</organism>
<feature type="non-terminal residue" evidence="3">
    <location>
        <position position="106"/>
    </location>
</feature>
<feature type="signal peptide" evidence="1">
    <location>
        <begin position="1"/>
        <end position="22"/>
    </location>
</feature>
<comment type="caution">
    <text evidence="3">The sequence shown here is derived from an EMBL/GenBank/DDBJ whole genome shotgun (WGS) entry which is preliminary data.</text>
</comment>
<dbReference type="Pfam" id="PF00254">
    <property type="entry name" value="FKBP_C"/>
    <property type="match status" value="1"/>
</dbReference>
<protein>
    <recommendedName>
        <fullName evidence="2">PPIase FKBP-type domain-containing protein</fullName>
    </recommendedName>
</protein>
<dbReference type="Gene3D" id="3.10.50.40">
    <property type="match status" value="1"/>
</dbReference>
<dbReference type="EMBL" id="CAUYUJ010022427">
    <property type="protein sequence ID" value="CAK0910585.1"/>
    <property type="molecule type" value="Genomic_DNA"/>
</dbReference>
<reference evidence="3" key="1">
    <citation type="submission" date="2023-10" db="EMBL/GenBank/DDBJ databases">
        <authorList>
            <person name="Chen Y."/>
            <person name="Shah S."/>
            <person name="Dougan E. K."/>
            <person name="Thang M."/>
            <person name="Chan C."/>
        </authorList>
    </citation>
    <scope>NUCLEOTIDE SEQUENCE [LARGE SCALE GENOMIC DNA]</scope>
</reference>
<dbReference type="InterPro" id="IPR001179">
    <property type="entry name" value="PPIase_FKBP_dom"/>
</dbReference>
<evidence type="ECO:0000313" key="3">
    <source>
        <dbReference type="EMBL" id="CAK0910585.1"/>
    </source>
</evidence>